<name>A0A4W3I9Z0_CALMI</name>
<evidence type="ECO:0000259" key="10">
    <source>
        <dbReference type="PROSITE" id="PS50262"/>
    </source>
</evidence>
<dbReference type="InterPro" id="IPR000276">
    <property type="entry name" value="GPCR_Rhodpsn"/>
</dbReference>
<evidence type="ECO:0000256" key="5">
    <source>
        <dbReference type="ARBA" id="ARBA00023040"/>
    </source>
</evidence>
<proteinExistence type="predicted"/>
<comment type="subcellular location">
    <subcellularLocation>
        <location evidence="1">Cell membrane</location>
        <topology evidence="1">Multi-pass membrane protein</topology>
    </subcellularLocation>
</comment>
<evidence type="ECO:0000256" key="3">
    <source>
        <dbReference type="ARBA" id="ARBA00022692"/>
    </source>
</evidence>
<dbReference type="GeneTree" id="ENSGT01030000234518"/>
<reference evidence="12" key="2">
    <citation type="journal article" date="2007" name="PLoS Biol.">
        <title>Survey sequencing and comparative analysis of the elephant shark (Callorhinchus milii) genome.</title>
        <authorList>
            <person name="Venkatesh B."/>
            <person name="Kirkness E.F."/>
            <person name="Loh Y.H."/>
            <person name="Halpern A.L."/>
            <person name="Lee A.P."/>
            <person name="Johnson J."/>
            <person name="Dandona N."/>
            <person name="Viswanathan L.D."/>
            <person name="Tay A."/>
            <person name="Venter J.C."/>
            <person name="Strausberg R.L."/>
            <person name="Brenner S."/>
        </authorList>
    </citation>
    <scope>NUCLEOTIDE SEQUENCE [LARGE SCALE GENOMIC DNA]</scope>
</reference>
<dbReference type="OMA" id="CFLLWTS"/>
<dbReference type="Ensembl" id="ENSCMIT00000025991.1">
    <property type="protein sequence ID" value="ENSCMIP00000025567.1"/>
    <property type="gene ID" value="ENSCMIG00000011233.1"/>
</dbReference>
<feature type="transmembrane region" description="Helical" evidence="9">
    <location>
        <begin position="26"/>
        <end position="44"/>
    </location>
</feature>
<reference evidence="11" key="4">
    <citation type="submission" date="2025-08" db="UniProtKB">
        <authorList>
            <consortium name="Ensembl"/>
        </authorList>
    </citation>
    <scope>IDENTIFICATION</scope>
</reference>
<keyword evidence="4 9" id="KW-1133">Transmembrane helix</keyword>
<dbReference type="InParanoid" id="A0A4W3I9Z0"/>
<dbReference type="GO" id="GO:0005886">
    <property type="term" value="C:plasma membrane"/>
    <property type="evidence" value="ECO:0007669"/>
    <property type="project" value="UniProtKB-SubCell"/>
</dbReference>
<keyword evidence="3 9" id="KW-0812">Transmembrane</keyword>
<protein>
    <recommendedName>
        <fullName evidence="10">G-protein coupled receptors family 1 profile domain-containing protein</fullName>
    </recommendedName>
</protein>
<feature type="transmembrane region" description="Helical" evidence="9">
    <location>
        <begin position="143"/>
        <end position="166"/>
    </location>
</feature>
<reference evidence="12" key="3">
    <citation type="journal article" date="2014" name="Nature">
        <title>Elephant shark genome provides unique insights into gnathostome evolution.</title>
        <authorList>
            <consortium name="International Elephant Shark Genome Sequencing Consortium"/>
            <person name="Venkatesh B."/>
            <person name="Lee A.P."/>
            <person name="Ravi V."/>
            <person name="Maurya A.K."/>
            <person name="Lian M.M."/>
            <person name="Swann J.B."/>
            <person name="Ohta Y."/>
            <person name="Flajnik M.F."/>
            <person name="Sutoh Y."/>
            <person name="Kasahara M."/>
            <person name="Hoon S."/>
            <person name="Gangu V."/>
            <person name="Roy S.W."/>
            <person name="Irimia M."/>
            <person name="Korzh V."/>
            <person name="Kondrychyn I."/>
            <person name="Lim Z.W."/>
            <person name="Tay B.H."/>
            <person name="Tohari S."/>
            <person name="Kong K.W."/>
            <person name="Ho S."/>
            <person name="Lorente-Galdos B."/>
            <person name="Quilez J."/>
            <person name="Marques-Bonet T."/>
            <person name="Raney B.J."/>
            <person name="Ingham P.W."/>
            <person name="Tay A."/>
            <person name="Hillier L.W."/>
            <person name="Minx P."/>
            <person name="Boehm T."/>
            <person name="Wilson R.K."/>
            <person name="Brenner S."/>
            <person name="Warren W.C."/>
        </authorList>
    </citation>
    <scope>NUCLEOTIDE SEQUENCE [LARGE SCALE GENOMIC DNA]</scope>
</reference>
<sequence>MTEVFISFRVMENQCILTLNSTEREILTAMYVVIFLIGVLSNVATLRTFKQAEKNAAFIYMKNITVSDLLLSLSLLFRAVYYLKSDEWAPETLCIFITFVTVSVFHVNMYCSILFLLWTGISRYAIIVKHKFSILHSIVKPKVIVVVCIVTWIVPAMCIGPLILYYTVNSQINATSCYDLIINKRRKTFMNAHVFVTVIFFLILLFLLVIYALLVYHLHQLQKNSMIAKRHSTIVEICRKLFTSIMVFIICFVPYHIQRLLQITFDDNYCQWYQMLNKVKSGVILVASLSCCIHPLLHLCFRSKFCKSKDAPRKKEHYQLH</sequence>
<evidence type="ECO:0000256" key="6">
    <source>
        <dbReference type="ARBA" id="ARBA00023136"/>
    </source>
</evidence>
<feature type="domain" description="G-protein coupled receptors family 1 profile" evidence="10">
    <location>
        <begin position="38"/>
        <end position="298"/>
    </location>
</feature>
<reference evidence="11" key="5">
    <citation type="submission" date="2025-09" db="UniProtKB">
        <authorList>
            <consortium name="Ensembl"/>
        </authorList>
    </citation>
    <scope>IDENTIFICATION</scope>
</reference>
<dbReference type="GO" id="GO:0004930">
    <property type="term" value="F:G protein-coupled receptor activity"/>
    <property type="evidence" value="ECO:0007669"/>
    <property type="project" value="UniProtKB-KW"/>
</dbReference>
<dbReference type="AlphaFoldDB" id="A0A4W3I9Z0"/>
<keyword evidence="2" id="KW-1003">Cell membrane</keyword>
<keyword evidence="12" id="KW-1185">Reference proteome</keyword>
<evidence type="ECO:0000256" key="2">
    <source>
        <dbReference type="ARBA" id="ARBA00022475"/>
    </source>
</evidence>
<accession>A0A4W3I9Z0</accession>
<dbReference type="PANTHER" id="PTHR24231">
    <property type="entry name" value="PURINOCEPTOR-RELATED G-PROTEIN COUPLED RECEPTOR"/>
    <property type="match status" value="1"/>
</dbReference>
<evidence type="ECO:0000256" key="9">
    <source>
        <dbReference type="SAM" id="Phobius"/>
    </source>
</evidence>
<dbReference type="PROSITE" id="PS50262">
    <property type="entry name" value="G_PROTEIN_RECEP_F1_2"/>
    <property type="match status" value="1"/>
</dbReference>
<dbReference type="Pfam" id="PF00001">
    <property type="entry name" value="7tm_1"/>
    <property type="match status" value="1"/>
</dbReference>
<feature type="transmembrane region" description="Helical" evidence="9">
    <location>
        <begin position="237"/>
        <end position="257"/>
    </location>
</feature>
<feature type="transmembrane region" description="Helical" evidence="9">
    <location>
        <begin position="95"/>
        <end position="122"/>
    </location>
</feature>
<dbReference type="SUPFAM" id="SSF81321">
    <property type="entry name" value="Family A G protein-coupled receptor-like"/>
    <property type="match status" value="1"/>
</dbReference>
<dbReference type="Gene3D" id="1.20.1070.10">
    <property type="entry name" value="Rhodopsin 7-helix transmembrane proteins"/>
    <property type="match status" value="1"/>
</dbReference>
<evidence type="ECO:0000256" key="1">
    <source>
        <dbReference type="ARBA" id="ARBA00004651"/>
    </source>
</evidence>
<organism evidence="11 12">
    <name type="scientific">Callorhinchus milii</name>
    <name type="common">Ghost shark</name>
    <dbReference type="NCBI Taxonomy" id="7868"/>
    <lineage>
        <taxon>Eukaryota</taxon>
        <taxon>Metazoa</taxon>
        <taxon>Chordata</taxon>
        <taxon>Craniata</taxon>
        <taxon>Vertebrata</taxon>
        <taxon>Chondrichthyes</taxon>
        <taxon>Holocephali</taxon>
        <taxon>Chimaeriformes</taxon>
        <taxon>Callorhinchidae</taxon>
        <taxon>Callorhinchus</taxon>
    </lineage>
</organism>
<dbReference type="InterPro" id="IPR017452">
    <property type="entry name" value="GPCR_Rhodpsn_7TM"/>
</dbReference>
<keyword evidence="6 9" id="KW-0472">Membrane</keyword>
<dbReference type="Proteomes" id="UP000314986">
    <property type="component" value="Unassembled WGS sequence"/>
</dbReference>
<keyword evidence="7" id="KW-0675">Receptor</keyword>
<evidence type="ECO:0000313" key="11">
    <source>
        <dbReference type="Ensembl" id="ENSCMIP00000025567.1"/>
    </source>
</evidence>
<dbReference type="PRINTS" id="PR00237">
    <property type="entry name" value="GPCRRHODOPSN"/>
</dbReference>
<dbReference type="PANTHER" id="PTHR24231:SF47">
    <property type="entry name" value="G-PROTEIN COUPLED RECEPTOR 82-RELATED"/>
    <property type="match status" value="1"/>
</dbReference>
<feature type="transmembrane region" description="Helical" evidence="9">
    <location>
        <begin position="194"/>
        <end position="216"/>
    </location>
</feature>
<evidence type="ECO:0000256" key="4">
    <source>
        <dbReference type="ARBA" id="ARBA00022989"/>
    </source>
</evidence>
<keyword evidence="5" id="KW-0297">G-protein coupled receptor</keyword>
<evidence type="ECO:0000256" key="7">
    <source>
        <dbReference type="ARBA" id="ARBA00023170"/>
    </source>
</evidence>
<evidence type="ECO:0000313" key="12">
    <source>
        <dbReference type="Proteomes" id="UP000314986"/>
    </source>
</evidence>
<feature type="transmembrane region" description="Helical" evidence="9">
    <location>
        <begin position="282"/>
        <end position="301"/>
    </location>
</feature>
<feature type="transmembrane region" description="Helical" evidence="9">
    <location>
        <begin position="64"/>
        <end position="83"/>
    </location>
</feature>
<reference evidence="12" key="1">
    <citation type="journal article" date="2006" name="Science">
        <title>Ancient noncoding elements conserved in the human genome.</title>
        <authorList>
            <person name="Venkatesh B."/>
            <person name="Kirkness E.F."/>
            <person name="Loh Y.H."/>
            <person name="Halpern A.L."/>
            <person name="Lee A.P."/>
            <person name="Johnson J."/>
            <person name="Dandona N."/>
            <person name="Viswanathan L.D."/>
            <person name="Tay A."/>
            <person name="Venter J.C."/>
            <person name="Strausberg R.L."/>
            <person name="Brenner S."/>
        </authorList>
    </citation>
    <scope>NUCLEOTIDE SEQUENCE [LARGE SCALE GENOMIC DNA]</scope>
</reference>
<evidence type="ECO:0000256" key="8">
    <source>
        <dbReference type="ARBA" id="ARBA00023224"/>
    </source>
</evidence>
<keyword evidence="8" id="KW-0807">Transducer</keyword>